<feature type="compositionally biased region" description="Basic and acidic residues" evidence="1">
    <location>
        <begin position="414"/>
        <end position="437"/>
    </location>
</feature>
<dbReference type="Gene3D" id="3.40.50.300">
    <property type="entry name" value="P-loop containing nucleotide triphosphate hydrolases"/>
    <property type="match status" value="1"/>
</dbReference>
<gene>
    <name evidence="3" type="ORF">PAMC26510_21320</name>
</gene>
<evidence type="ECO:0000259" key="2">
    <source>
        <dbReference type="SMART" id="SM00382"/>
    </source>
</evidence>
<feature type="domain" description="AAA+ ATPase" evidence="2">
    <location>
        <begin position="97"/>
        <end position="280"/>
    </location>
</feature>
<evidence type="ECO:0000256" key="1">
    <source>
        <dbReference type="SAM" id="MobiDB-lite"/>
    </source>
</evidence>
<dbReference type="SMART" id="SM00382">
    <property type="entry name" value="AAA"/>
    <property type="match status" value="1"/>
</dbReference>
<dbReference type="SUPFAM" id="SSF52540">
    <property type="entry name" value="P-loop containing nucleoside triphosphate hydrolases"/>
    <property type="match status" value="1"/>
</dbReference>
<dbReference type="Pfam" id="PF13481">
    <property type="entry name" value="AAA_25"/>
    <property type="match status" value="1"/>
</dbReference>
<proteinExistence type="predicted"/>
<dbReference type="InterPro" id="IPR027417">
    <property type="entry name" value="P-loop_NTPase"/>
</dbReference>
<dbReference type="AlphaFoldDB" id="A0A242MM23"/>
<dbReference type="Proteomes" id="UP000194546">
    <property type="component" value="Unassembled WGS sequence"/>
</dbReference>
<feature type="region of interest" description="Disordered" evidence="1">
    <location>
        <begin position="414"/>
        <end position="471"/>
    </location>
</feature>
<accession>A0A242MM23</accession>
<reference evidence="3 4" key="1">
    <citation type="submission" date="2017-03" db="EMBL/GenBank/DDBJ databases">
        <title>Genome analysis of strain PAMC 26510.</title>
        <authorList>
            <person name="Oh H.-M."/>
            <person name="Yang J.-A."/>
        </authorList>
    </citation>
    <scope>NUCLEOTIDE SEQUENCE [LARGE SCALE GENOMIC DNA]</scope>
    <source>
        <strain evidence="3 4">PAMC 26510</strain>
    </source>
</reference>
<evidence type="ECO:0000313" key="4">
    <source>
        <dbReference type="Proteomes" id="UP000194546"/>
    </source>
</evidence>
<organism evidence="3 4">
    <name type="scientific">Caballeronia sordidicola</name>
    <name type="common">Burkholderia sordidicola</name>
    <dbReference type="NCBI Taxonomy" id="196367"/>
    <lineage>
        <taxon>Bacteria</taxon>
        <taxon>Pseudomonadati</taxon>
        <taxon>Pseudomonadota</taxon>
        <taxon>Betaproteobacteria</taxon>
        <taxon>Burkholderiales</taxon>
        <taxon>Burkholderiaceae</taxon>
        <taxon>Caballeronia</taxon>
    </lineage>
</organism>
<comment type="caution">
    <text evidence="3">The sequence shown here is derived from an EMBL/GenBank/DDBJ whole genome shotgun (WGS) entry which is preliminary data.</text>
</comment>
<sequence length="471" mass="50561">MGPRLRCCRRKGLVAGQGRPRSVMSDTDYLKDVDLDVLVETNERQKAISAKQPAEARDEFFKGKTPSQPRAAQVNLLCASAVVPEPVTWLWPGWLPSGKLTLLAGDGGTGKTTLAIALAAVVSAALHWPDNSRCVKHGNVLIWSSEDDPADTLVPRLMAAKADLTRCYFVQGVTVNDESQAFDPARDIDLLDERIRHLGGARLLIVDPIVSAIAGDMHRANDVRRSLQALVDFASRHGCAVLGITHFTKGTKGGSPTERVTGSQAFGALARMVLVAAKEEGSEKRVLARAKSNIAPDTGGFSYTLSVDDLENGISATHALWGEAINGTAREILGDVEADPEAETERDEAADFLRGLLSDGPKKVKEIRKDADGAGHSWRTIERAKREIGAEAKKVGMAEGWVWALLEDRQPNIEDRHTQYSGGLRDEWRSSADKGSNDDENGGDLPKAAKTANSAGVAAFGDSSGQAEVDV</sequence>
<dbReference type="InterPro" id="IPR003593">
    <property type="entry name" value="AAA+_ATPase"/>
</dbReference>
<dbReference type="EMBL" id="NBTY01000113">
    <property type="protein sequence ID" value="OTP72369.1"/>
    <property type="molecule type" value="Genomic_DNA"/>
</dbReference>
<evidence type="ECO:0000313" key="3">
    <source>
        <dbReference type="EMBL" id="OTP72369.1"/>
    </source>
</evidence>
<name>A0A242MM23_CABSO</name>
<protein>
    <submittedName>
        <fullName evidence="3">DNA primase, phage-associated</fullName>
    </submittedName>
</protein>